<feature type="transmembrane region" description="Helical" evidence="1">
    <location>
        <begin position="100"/>
        <end position="121"/>
    </location>
</feature>
<evidence type="ECO:0000313" key="2">
    <source>
        <dbReference type="Proteomes" id="UP000887574"/>
    </source>
</evidence>
<dbReference type="Proteomes" id="UP000887574">
    <property type="component" value="Unplaced"/>
</dbReference>
<feature type="transmembrane region" description="Helical" evidence="1">
    <location>
        <begin position="480"/>
        <end position="501"/>
    </location>
</feature>
<evidence type="ECO:0000256" key="1">
    <source>
        <dbReference type="SAM" id="Phobius"/>
    </source>
</evidence>
<dbReference type="AlphaFoldDB" id="A0A915CSM6"/>
<feature type="transmembrane region" description="Helical" evidence="1">
    <location>
        <begin position="388"/>
        <end position="409"/>
    </location>
</feature>
<organism evidence="2 3">
    <name type="scientific">Ditylenchus dipsaci</name>
    <dbReference type="NCBI Taxonomy" id="166011"/>
    <lineage>
        <taxon>Eukaryota</taxon>
        <taxon>Metazoa</taxon>
        <taxon>Ecdysozoa</taxon>
        <taxon>Nematoda</taxon>
        <taxon>Chromadorea</taxon>
        <taxon>Rhabditida</taxon>
        <taxon>Tylenchina</taxon>
        <taxon>Tylenchomorpha</taxon>
        <taxon>Sphaerularioidea</taxon>
        <taxon>Anguinidae</taxon>
        <taxon>Anguininae</taxon>
        <taxon>Ditylenchus</taxon>
    </lineage>
</organism>
<feature type="transmembrane region" description="Helical" evidence="1">
    <location>
        <begin position="314"/>
        <end position="339"/>
    </location>
</feature>
<keyword evidence="1" id="KW-0812">Transmembrane</keyword>
<feature type="transmembrane region" description="Helical" evidence="1">
    <location>
        <begin position="71"/>
        <end position="88"/>
    </location>
</feature>
<evidence type="ECO:0000313" key="3">
    <source>
        <dbReference type="WBParaSite" id="jg1181"/>
    </source>
</evidence>
<dbReference type="WBParaSite" id="jg1181">
    <property type="protein sequence ID" value="jg1181"/>
    <property type="gene ID" value="jg1181"/>
</dbReference>
<feature type="transmembrane region" description="Helical" evidence="1">
    <location>
        <begin position="359"/>
        <end position="382"/>
    </location>
</feature>
<protein>
    <submittedName>
        <fullName evidence="3">Uncharacterized protein</fullName>
    </submittedName>
</protein>
<feature type="transmembrane region" description="Helical" evidence="1">
    <location>
        <begin position="27"/>
        <end position="51"/>
    </location>
</feature>
<feature type="transmembrane region" description="Helical" evidence="1">
    <location>
        <begin position="429"/>
        <end position="452"/>
    </location>
</feature>
<keyword evidence="1" id="KW-0472">Membrane</keyword>
<reference evidence="3" key="1">
    <citation type="submission" date="2022-11" db="UniProtKB">
        <authorList>
            <consortium name="WormBaseParasite"/>
        </authorList>
    </citation>
    <scope>IDENTIFICATION</scope>
</reference>
<proteinExistence type="predicted"/>
<sequence>MLLNLYQSYSGQICLADFSHPTSVNSIAIACLLAICVSCSHGYTFVFNFVFKDCDRLIETKHSTVLWLDNLFNLLMMAYPAIVVLYVIERKRSQPSHSLWNNISATFVNCTLVILWARVLIYKSLMHQPEVFVRLLEKFDGHKEKLPFFFPCVSSPHYYCCQPQKTLKGTRMIWHDLDEGLIHSIIVSATAEFFPVIRVLNHFTVGLIDQKKLADGSMHRNTEVDKSNMQNENSHRNKCVKEAEVCQYMPSTSKEQSSMLSIHVFDEEKTGRLSSSEQQADLELETPNYLCRSSLPCGAIFNMNLDELTTEKPIYTYMVSMTACGVLCSLFSAALLVWIRRIKKERLSEHLIQEIQPDFLILGTAACLTTLEMVAKLISAYYMFEDNVFLGVLQTMSPIIFQIFVWMQYLGLKRAIALTEEHIQKTKGFFGWVVLAGIIVNTANFITISIIAKVENKKVTFSFLHSCTLKNAIEEEEYDYSMVLLFVFFAIQFLMPAEYLYNFTMAGTWSHLLMKYHRAGSFDFRMPTEQNEGNLGRNKVLGKDQESLVVNFDLKTEST</sequence>
<accession>A0A915CSM6</accession>
<keyword evidence="1" id="KW-1133">Transmembrane helix</keyword>
<name>A0A915CSM6_9BILA</name>
<keyword evidence="2" id="KW-1185">Reference proteome</keyword>